<dbReference type="RefSeq" id="WP_340602361.1">
    <property type="nucleotide sequence ID" value="NZ_JBBMXV010000001.1"/>
</dbReference>
<proteinExistence type="predicted"/>
<dbReference type="EMBL" id="JBHSXQ010000001">
    <property type="protein sequence ID" value="MFC6903872.1"/>
    <property type="molecule type" value="Genomic_DNA"/>
</dbReference>
<evidence type="ECO:0000313" key="1">
    <source>
        <dbReference type="EMBL" id="MFC6903872.1"/>
    </source>
</evidence>
<comment type="caution">
    <text evidence="1">The sequence shown here is derived from an EMBL/GenBank/DDBJ whole genome shotgun (WGS) entry which is preliminary data.</text>
</comment>
<dbReference type="Pfam" id="PF26423">
    <property type="entry name" value="LWR_salt"/>
    <property type="match status" value="1"/>
</dbReference>
<keyword evidence="2" id="KW-1185">Reference proteome</keyword>
<dbReference type="Proteomes" id="UP001596312">
    <property type="component" value="Unassembled WGS sequence"/>
</dbReference>
<name>A0ABD5UXR8_9EURY</name>
<organism evidence="1 2">
    <name type="scientific">Halalkalicoccus tibetensis</name>
    <dbReference type="NCBI Taxonomy" id="175632"/>
    <lineage>
        <taxon>Archaea</taxon>
        <taxon>Methanobacteriati</taxon>
        <taxon>Methanobacteriota</taxon>
        <taxon>Stenosarchaea group</taxon>
        <taxon>Halobacteria</taxon>
        <taxon>Halobacteriales</taxon>
        <taxon>Halococcaceae</taxon>
        <taxon>Halalkalicoccus</taxon>
    </lineage>
</organism>
<sequence>MARYVFAVRFRLDPASGVRVEPATFETTLESEADPPGEDGWLFFRDNLWRGEANAPDHLRGLAEEALGVPVENVEYRRFETSEAEYEALKGAIADDLSQFNADSVSEVLNKYFASSIEVGRGAER</sequence>
<dbReference type="AlphaFoldDB" id="A0ABD5UXR8"/>
<dbReference type="NCBIfam" id="NF033910">
    <property type="entry name" value="LWR_salt"/>
    <property type="match status" value="1"/>
</dbReference>
<accession>A0ABD5UXR8</accession>
<gene>
    <name evidence="1" type="primary">lwrS</name>
    <name evidence="1" type="ORF">ACFQGH_01525</name>
</gene>
<evidence type="ECO:0000313" key="2">
    <source>
        <dbReference type="Proteomes" id="UP001596312"/>
    </source>
</evidence>
<reference evidence="1 2" key="1">
    <citation type="journal article" date="2019" name="Int. J. Syst. Evol. Microbiol.">
        <title>The Global Catalogue of Microorganisms (GCM) 10K type strain sequencing project: providing services to taxonomists for standard genome sequencing and annotation.</title>
        <authorList>
            <consortium name="The Broad Institute Genomics Platform"/>
            <consortium name="The Broad Institute Genome Sequencing Center for Infectious Disease"/>
            <person name="Wu L."/>
            <person name="Ma J."/>
        </authorList>
    </citation>
    <scope>NUCLEOTIDE SEQUENCE [LARGE SCALE GENOMIC DNA]</scope>
    <source>
        <strain evidence="1 2">CGMCC 1.3240</strain>
    </source>
</reference>
<dbReference type="InterPro" id="IPR049798">
    <property type="entry name" value="LWR_salt"/>
</dbReference>
<protein>
    <submittedName>
        <fullName evidence="1">LWR-salt protein</fullName>
    </submittedName>
</protein>